<accession>A0A1J1HFG8</accession>
<dbReference type="Proteomes" id="UP000183832">
    <property type="component" value="Unassembled WGS sequence"/>
</dbReference>
<evidence type="ECO:0000313" key="2">
    <source>
        <dbReference type="Proteomes" id="UP000183832"/>
    </source>
</evidence>
<keyword evidence="2" id="KW-1185">Reference proteome</keyword>
<evidence type="ECO:0000313" key="1">
    <source>
        <dbReference type="EMBL" id="CRK86306.1"/>
    </source>
</evidence>
<gene>
    <name evidence="1" type="ORF">CLUMA_CG000300</name>
</gene>
<name>A0A1J1HFG8_9DIPT</name>
<sequence length="77" mass="8835">MKPEVVWFGISTARFNKMNWKRMPAPGVSHTIVVIKSLLAKICGWDFHQKTASEKIHSSHIKLITQLCHTNVHRINS</sequence>
<dbReference type="AlphaFoldDB" id="A0A1J1HFG8"/>
<dbReference type="EMBL" id="CVRI01000001">
    <property type="protein sequence ID" value="CRK86306.1"/>
    <property type="molecule type" value="Genomic_DNA"/>
</dbReference>
<organism evidence="1 2">
    <name type="scientific">Clunio marinus</name>
    <dbReference type="NCBI Taxonomy" id="568069"/>
    <lineage>
        <taxon>Eukaryota</taxon>
        <taxon>Metazoa</taxon>
        <taxon>Ecdysozoa</taxon>
        <taxon>Arthropoda</taxon>
        <taxon>Hexapoda</taxon>
        <taxon>Insecta</taxon>
        <taxon>Pterygota</taxon>
        <taxon>Neoptera</taxon>
        <taxon>Endopterygota</taxon>
        <taxon>Diptera</taxon>
        <taxon>Nematocera</taxon>
        <taxon>Chironomoidea</taxon>
        <taxon>Chironomidae</taxon>
        <taxon>Clunio</taxon>
    </lineage>
</organism>
<proteinExistence type="predicted"/>
<reference evidence="1 2" key="1">
    <citation type="submission" date="2015-04" db="EMBL/GenBank/DDBJ databases">
        <authorList>
            <person name="Syromyatnikov M.Y."/>
            <person name="Popov V.N."/>
        </authorList>
    </citation>
    <scope>NUCLEOTIDE SEQUENCE [LARGE SCALE GENOMIC DNA]</scope>
</reference>
<protein>
    <submittedName>
        <fullName evidence="1">CLUMA_CG000300, isoform A</fullName>
    </submittedName>
</protein>